<evidence type="ECO:0000313" key="1">
    <source>
        <dbReference type="EMBL" id="GJS56271.1"/>
    </source>
</evidence>
<dbReference type="EMBL" id="BQNB010008924">
    <property type="protein sequence ID" value="GJS56271.1"/>
    <property type="molecule type" value="Genomic_DNA"/>
</dbReference>
<comment type="caution">
    <text evidence="1">The sequence shown here is derived from an EMBL/GenBank/DDBJ whole genome shotgun (WGS) entry which is preliminary data.</text>
</comment>
<name>A0ABQ4WTR3_9ASTR</name>
<proteinExistence type="predicted"/>
<evidence type="ECO:0000313" key="2">
    <source>
        <dbReference type="Proteomes" id="UP001151760"/>
    </source>
</evidence>
<keyword evidence="2" id="KW-1185">Reference proteome</keyword>
<gene>
    <name evidence="1" type="ORF">Tco_0629633</name>
</gene>
<sequence>MDWQCLHAKRAFSRAPNHDDGSIGFVFSNKRTNTVPEKTTTPRSCLRWQPTGRILKTVCLRWVPTGRLFNSCTSKVENEPTHGSMVDIPHIHAYKQTLGLSAGTSLMVKSKQRIGINCGREFRVLIGYDLKSFDENEVNDVNRIHRHEDRGLICCDQTSFDIEERGPEVFIFSSTPSDIANEAFELRVQRHLERFHLL</sequence>
<reference evidence="1" key="1">
    <citation type="journal article" date="2022" name="Int. J. Mol. Sci.">
        <title>Draft Genome of Tanacetum Coccineum: Genomic Comparison of Closely Related Tanacetum-Family Plants.</title>
        <authorList>
            <person name="Yamashiro T."/>
            <person name="Shiraishi A."/>
            <person name="Nakayama K."/>
            <person name="Satake H."/>
        </authorList>
    </citation>
    <scope>NUCLEOTIDE SEQUENCE</scope>
</reference>
<protein>
    <submittedName>
        <fullName evidence="1">Uncharacterized protein</fullName>
    </submittedName>
</protein>
<reference evidence="1" key="2">
    <citation type="submission" date="2022-01" db="EMBL/GenBank/DDBJ databases">
        <authorList>
            <person name="Yamashiro T."/>
            <person name="Shiraishi A."/>
            <person name="Satake H."/>
            <person name="Nakayama K."/>
        </authorList>
    </citation>
    <scope>NUCLEOTIDE SEQUENCE</scope>
</reference>
<accession>A0ABQ4WTR3</accession>
<organism evidence="1 2">
    <name type="scientific">Tanacetum coccineum</name>
    <dbReference type="NCBI Taxonomy" id="301880"/>
    <lineage>
        <taxon>Eukaryota</taxon>
        <taxon>Viridiplantae</taxon>
        <taxon>Streptophyta</taxon>
        <taxon>Embryophyta</taxon>
        <taxon>Tracheophyta</taxon>
        <taxon>Spermatophyta</taxon>
        <taxon>Magnoliopsida</taxon>
        <taxon>eudicotyledons</taxon>
        <taxon>Gunneridae</taxon>
        <taxon>Pentapetalae</taxon>
        <taxon>asterids</taxon>
        <taxon>campanulids</taxon>
        <taxon>Asterales</taxon>
        <taxon>Asteraceae</taxon>
        <taxon>Asteroideae</taxon>
        <taxon>Anthemideae</taxon>
        <taxon>Anthemidinae</taxon>
        <taxon>Tanacetum</taxon>
    </lineage>
</organism>
<dbReference type="Proteomes" id="UP001151760">
    <property type="component" value="Unassembled WGS sequence"/>
</dbReference>